<proteinExistence type="predicted"/>
<keyword evidence="2" id="KW-1185">Reference proteome</keyword>
<gene>
    <name evidence="1" type="ORF">ACFO1S_09980</name>
</gene>
<organism evidence="1 2">
    <name type="scientific">Cohnella boryungensis</name>
    <dbReference type="NCBI Taxonomy" id="768479"/>
    <lineage>
        <taxon>Bacteria</taxon>
        <taxon>Bacillati</taxon>
        <taxon>Bacillota</taxon>
        <taxon>Bacilli</taxon>
        <taxon>Bacillales</taxon>
        <taxon>Paenibacillaceae</taxon>
        <taxon>Cohnella</taxon>
    </lineage>
</organism>
<name>A0ABV8S9D4_9BACL</name>
<sequence>MALLPSNVTPNQVYAIIEHEDFSVFHRLMKKELGIEDIDYRFATGELAEGEDGYFDIRTNARTKFLESWEGVEKITFLGEGLSHNVNLKFSKLPREAFLAAVEICIKFALVHELVHVRQFKAGVLTKQKMKELQQVPYEKRDIEIEANTIAKEILNRYGKYNAKVLEILTSNESIDNINLAEISRLFEEQ</sequence>
<comment type="caution">
    <text evidence="1">The sequence shown here is derived from an EMBL/GenBank/DDBJ whole genome shotgun (WGS) entry which is preliminary data.</text>
</comment>
<protein>
    <submittedName>
        <fullName evidence="1">Uncharacterized protein</fullName>
    </submittedName>
</protein>
<dbReference type="RefSeq" id="WP_204603764.1">
    <property type="nucleotide sequence ID" value="NZ_JBHSED010000015.1"/>
</dbReference>
<dbReference type="EMBL" id="JBHSED010000015">
    <property type="protein sequence ID" value="MFC4303770.1"/>
    <property type="molecule type" value="Genomic_DNA"/>
</dbReference>
<evidence type="ECO:0000313" key="2">
    <source>
        <dbReference type="Proteomes" id="UP001595755"/>
    </source>
</evidence>
<evidence type="ECO:0000313" key="1">
    <source>
        <dbReference type="EMBL" id="MFC4303770.1"/>
    </source>
</evidence>
<reference evidence="2" key="1">
    <citation type="journal article" date="2019" name="Int. J. Syst. Evol. Microbiol.">
        <title>The Global Catalogue of Microorganisms (GCM) 10K type strain sequencing project: providing services to taxonomists for standard genome sequencing and annotation.</title>
        <authorList>
            <consortium name="The Broad Institute Genomics Platform"/>
            <consortium name="The Broad Institute Genome Sequencing Center for Infectious Disease"/>
            <person name="Wu L."/>
            <person name="Ma J."/>
        </authorList>
    </citation>
    <scope>NUCLEOTIDE SEQUENCE [LARGE SCALE GENOMIC DNA]</scope>
    <source>
        <strain evidence="2">CGMCC 4.1641</strain>
    </source>
</reference>
<dbReference type="Proteomes" id="UP001595755">
    <property type="component" value="Unassembled WGS sequence"/>
</dbReference>
<accession>A0ABV8S9D4</accession>